<feature type="region of interest" description="Disordered" evidence="1">
    <location>
        <begin position="18"/>
        <end position="120"/>
    </location>
</feature>
<sequence>MISKSFGNPIFVNEIIEATIVQPSPPPSPPNDRRTERRASDGRAALVSVPTCGKGRGRREAARSKETEGASLPTGADRGSGGEETARKRRSRAEREAASRDASVECARPVRRVGSSVGER</sequence>
<gene>
    <name evidence="2" type="ORF">NTEN_LOCUS13820</name>
</gene>
<feature type="compositionally biased region" description="Basic and acidic residues" evidence="1">
    <location>
        <begin position="31"/>
        <end position="41"/>
    </location>
</feature>
<protein>
    <submittedName>
        <fullName evidence="2">Uncharacterized protein</fullName>
    </submittedName>
</protein>
<proteinExistence type="predicted"/>
<evidence type="ECO:0000256" key="1">
    <source>
        <dbReference type="SAM" id="MobiDB-lite"/>
    </source>
</evidence>
<accession>A0A6H5GYZ5</accession>
<dbReference type="EMBL" id="CADCXU010020490">
    <property type="protein sequence ID" value="CAB0008574.1"/>
    <property type="molecule type" value="Genomic_DNA"/>
</dbReference>
<evidence type="ECO:0000313" key="3">
    <source>
        <dbReference type="Proteomes" id="UP000479000"/>
    </source>
</evidence>
<feature type="compositionally biased region" description="Basic and acidic residues" evidence="1">
    <location>
        <begin position="93"/>
        <end position="103"/>
    </location>
</feature>
<evidence type="ECO:0000313" key="2">
    <source>
        <dbReference type="EMBL" id="CAB0008574.1"/>
    </source>
</evidence>
<feature type="compositionally biased region" description="Basic and acidic residues" evidence="1">
    <location>
        <begin position="58"/>
        <end position="68"/>
    </location>
</feature>
<dbReference type="Proteomes" id="UP000479000">
    <property type="component" value="Unassembled WGS sequence"/>
</dbReference>
<name>A0A6H5GYZ5_9HEMI</name>
<dbReference type="AlphaFoldDB" id="A0A6H5GYZ5"/>
<reference evidence="2 3" key="1">
    <citation type="submission" date="2020-02" db="EMBL/GenBank/DDBJ databases">
        <authorList>
            <person name="Ferguson B K."/>
        </authorList>
    </citation>
    <scope>NUCLEOTIDE SEQUENCE [LARGE SCALE GENOMIC DNA]</scope>
</reference>
<organism evidence="2 3">
    <name type="scientific">Nesidiocoris tenuis</name>
    <dbReference type="NCBI Taxonomy" id="355587"/>
    <lineage>
        <taxon>Eukaryota</taxon>
        <taxon>Metazoa</taxon>
        <taxon>Ecdysozoa</taxon>
        <taxon>Arthropoda</taxon>
        <taxon>Hexapoda</taxon>
        <taxon>Insecta</taxon>
        <taxon>Pterygota</taxon>
        <taxon>Neoptera</taxon>
        <taxon>Paraneoptera</taxon>
        <taxon>Hemiptera</taxon>
        <taxon>Heteroptera</taxon>
        <taxon>Panheteroptera</taxon>
        <taxon>Cimicomorpha</taxon>
        <taxon>Miridae</taxon>
        <taxon>Dicyphina</taxon>
        <taxon>Nesidiocoris</taxon>
    </lineage>
</organism>
<keyword evidence="3" id="KW-1185">Reference proteome</keyword>